<dbReference type="InterPro" id="IPR024077">
    <property type="entry name" value="Neurolysin/TOP_dom2"/>
</dbReference>
<feature type="domain" description="Peptidase M3A/M3B catalytic" evidence="10">
    <location>
        <begin position="230"/>
        <end position="683"/>
    </location>
</feature>
<dbReference type="Pfam" id="PF19310">
    <property type="entry name" value="TOP_N"/>
    <property type="match status" value="1"/>
</dbReference>
<dbReference type="Gene3D" id="1.20.1050.40">
    <property type="entry name" value="Endopeptidase. Chain P, domain 1"/>
    <property type="match status" value="1"/>
</dbReference>
<proteinExistence type="inferred from homology"/>
<evidence type="ECO:0000259" key="10">
    <source>
        <dbReference type="Pfam" id="PF01432"/>
    </source>
</evidence>
<dbReference type="CDD" id="cd06456">
    <property type="entry name" value="M3A_DCP"/>
    <property type="match status" value="1"/>
</dbReference>
<dbReference type="SUPFAM" id="SSF55486">
    <property type="entry name" value="Metalloproteases ('zincins'), catalytic domain"/>
    <property type="match status" value="1"/>
</dbReference>
<evidence type="ECO:0000256" key="1">
    <source>
        <dbReference type="ARBA" id="ARBA00006040"/>
    </source>
</evidence>
<comment type="catalytic activity">
    <reaction evidence="7">
        <text>Hydrolysis of oligopeptides, with broad specificity. Gly or Ala commonly occur as P1 or P1' residues, but more distant residues are also important, as is shown by the fact that Z-Gly-Pro-Gly-|-Gly-Pro-Ala is cleaved, but not Z-(Gly)(5).</text>
        <dbReference type="EC" id="3.4.24.70"/>
    </reaction>
</comment>
<keyword evidence="13" id="KW-1185">Reference proteome</keyword>
<keyword evidence="5 9" id="KW-0862">Zinc</keyword>
<evidence type="ECO:0000256" key="9">
    <source>
        <dbReference type="RuleBase" id="RU003435"/>
    </source>
</evidence>
<evidence type="ECO:0000256" key="2">
    <source>
        <dbReference type="ARBA" id="ARBA00022670"/>
    </source>
</evidence>
<gene>
    <name evidence="12" type="ORF">J5V48_03370</name>
</gene>
<dbReference type="Pfam" id="PF01432">
    <property type="entry name" value="Peptidase_M3"/>
    <property type="match status" value="1"/>
</dbReference>
<keyword evidence="6 9" id="KW-0482">Metalloprotease</keyword>
<feature type="domain" description="Oligopeptidase A N-terminal" evidence="11">
    <location>
        <begin position="34"/>
        <end position="154"/>
    </location>
</feature>
<evidence type="ECO:0000256" key="6">
    <source>
        <dbReference type="ARBA" id="ARBA00023049"/>
    </source>
</evidence>
<keyword evidence="3 9" id="KW-0479">Metal-binding</keyword>
<dbReference type="InterPro" id="IPR034005">
    <property type="entry name" value="M3A_DCP"/>
</dbReference>
<dbReference type="RefSeq" id="WP_219937130.1">
    <property type="nucleotide sequence ID" value="NZ_JAGFNY010000007.1"/>
</dbReference>
<reference evidence="12 13" key="1">
    <citation type="submission" date="2021-03" db="EMBL/GenBank/DDBJ databases">
        <title>Succinivibrio sp. nov. isolated from feces of cow.</title>
        <authorList>
            <person name="Choi J.-Y."/>
        </authorList>
    </citation>
    <scope>NUCLEOTIDE SEQUENCE [LARGE SCALE GENOMIC DNA]</scope>
    <source>
        <strain evidence="12 13">AGMB01872</strain>
    </source>
</reference>
<dbReference type="EMBL" id="JAGFNY010000007">
    <property type="protein sequence ID" value="MBW7569929.1"/>
    <property type="molecule type" value="Genomic_DNA"/>
</dbReference>
<keyword evidence="4 9" id="KW-0378">Hydrolase</keyword>
<dbReference type="InterPro" id="IPR045666">
    <property type="entry name" value="OpdA_N"/>
</dbReference>
<dbReference type="Gene3D" id="1.10.1370.10">
    <property type="entry name" value="Neurolysin, domain 3"/>
    <property type="match status" value="1"/>
</dbReference>
<dbReference type="PANTHER" id="PTHR43660">
    <property type="entry name" value="DIPEPTIDYL CARBOXYPEPTIDASE"/>
    <property type="match status" value="1"/>
</dbReference>
<dbReference type="PANTHER" id="PTHR43660:SF1">
    <property type="entry name" value="DIPEPTIDYL CARBOXYPEPTIDASE"/>
    <property type="match status" value="1"/>
</dbReference>
<evidence type="ECO:0000256" key="8">
    <source>
        <dbReference type="ARBA" id="ARBA00026100"/>
    </source>
</evidence>
<evidence type="ECO:0000256" key="3">
    <source>
        <dbReference type="ARBA" id="ARBA00022723"/>
    </source>
</evidence>
<comment type="caution">
    <text evidence="12">The sequence shown here is derived from an EMBL/GenBank/DDBJ whole genome shotgun (WGS) entry which is preliminary data.</text>
</comment>
<keyword evidence="2 9" id="KW-0645">Protease</keyword>
<organism evidence="12 13">
    <name type="scientific">Succinivibrio faecicola</name>
    <dbReference type="NCBI Taxonomy" id="2820300"/>
    <lineage>
        <taxon>Bacteria</taxon>
        <taxon>Pseudomonadati</taxon>
        <taxon>Pseudomonadota</taxon>
        <taxon>Gammaproteobacteria</taxon>
        <taxon>Aeromonadales</taxon>
        <taxon>Succinivibrionaceae</taxon>
        <taxon>Succinivibrio</taxon>
    </lineage>
</organism>
<accession>A0ABS7DF67</accession>
<evidence type="ECO:0000313" key="12">
    <source>
        <dbReference type="EMBL" id="MBW7569929.1"/>
    </source>
</evidence>
<comment type="similarity">
    <text evidence="1 9">Belongs to the peptidase M3 family.</text>
</comment>
<protein>
    <recommendedName>
        <fullName evidence="8">oligopeptidase A</fullName>
        <ecNumber evidence="8">3.4.24.70</ecNumber>
    </recommendedName>
</protein>
<evidence type="ECO:0000256" key="4">
    <source>
        <dbReference type="ARBA" id="ARBA00022801"/>
    </source>
</evidence>
<dbReference type="InterPro" id="IPR024079">
    <property type="entry name" value="MetalloPept_cat_dom_sf"/>
</dbReference>
<sequence length="686" mass="78309">MNNIELDNPLLKFSGLPDFSLIKPEHVKPALEKVIKKCKQTIIDVCQKNSEDPTWDNIMAPIEEASDCLGKVWSVVSHLNSVNNTKELREAHDACLPLLSEYSSWAGQYKPMYEALLKIEASDAFGRLSIPQRKSITNEIKDFKLSGIGLDEADQEKYKKIVSRLSEIESKFSNNVLDATHAYILHVTNEDDVKGLPESSLNLAKEEAKHRKLDGYVFTLEMPSYLPFISYCENRDLREKIYKAYSTRASEIGENAGEFDNNAIMEEILDLRSQLATLLGFKSYAHYSLARKMADTPETVISFLKDLAKKSKKQGEKEVAKLRKFAKEFGIDDLKPWDMAFFSEKLQKKLYSIDQEALREYFPEDVVVKGLFEVAHRLYGITLKQRLGVDVWNDQVKCFDVYEDKFGSRIGSLYMDLYARPGKRGGAWMDECQTRRYRDDGFLQLPATYLVCNFTRPVGDSKTHLTHDEVTTLFHEFGHALNHLLTKIDIPGVSGINGVPWDAVELPSQFNENFAWQEEVLKFLSFSEKTKSSLPKDKLDALNKAKNYHSAMAMLRQIEFALFDFRIHYEYDKSKGARIFEILDDVKKEVSVVPNYENSRFPNCFTHIFSGGYAAGYYSYKWAEVLAADAFSVFEKNGIFDKQTANNFEDLILACGGAYDPLVNIEKFLGRKPSVDSLLKQSGIEQ</sequence>
<dbReference type="EC" id="3.4.24.70" evidence="8"/>
<comment type="cofactor">
    <cofactor evidence="9">
        <name>Zn(2+)</name>
        <dbReference type="ChEBI" id="CHEBI:29105"/>
    </cofactor>
    <text evidence="9">Binds 1 zinc ion.</text>
</comment>
<dbReference type="Gene3D" id="3.40.390.10">
    <property type="entry name" value="Collagenase (Catalytic Domain)"/>
    <property type="match status" value="1"/>
</dbReference>
<name>A0ABS7DF67_9GAMM</name>
<dbReference type="InterPro" id="IPR024080">
    <property type="entry name" value="Neurolysin/TOP_N"/>
</dbReference>
<evidence type="ECO:0000259" key="11">
    <source>
        <dbReference type="Pfam" id="PF19310"/>
    </source>
</evidence>
<evidence type="ECO:0000256" key="5">
    <source>
        <dbReference type="ARBA" id="ARBA00022833"/>
    </source>
</evidence>
<dbReference type="InterPro" id="IPR045090">
    <property type="entry name" value="Pept_M3A_M3B"/>
</dbReference>
<evidence type="ECO:0000313" key="13">
    <source>
        <dbReference type="Proteomes" id="UP000731465"/>
    </source>
</evidence>
<dbReference type="Proteomes" id="UP000731465">
    <property type="component" value="Unassembled WGS sequence"/>
</dbReference>
<dbReference type="InterPro" id="IPR001567">
    <property type="entry name" value="Pept_M3A_M3B_dom"/>
</dbReference>
<evidence type="ECO:0000256" key="7">
    <source>
        <dbReference type="ARBA" id="ARBA00024603"/>
    </source>
</evidence>